<name>A0A0V1KJ32_9BILA</name>
<proteinExistence type="predicted"/>
<comment type="caution">
    <text evidence="1">The sequence shown here is derived from an EMBL/GenBank/DDBJ whole genome shotgun (WGS) entry which is preliminary data.</text>
</comment>
<evidence type="ECO:0000313" key="2">
    <source>
        <dbReference type="Proteomes" id="UP000054721"/>
    </source>
</evidence>
<gene>
    <name evidence="1" type="ORF">T02_2786</name>
</gene>
<accession>A0A0V1KJ32</accession>
<dbReference type="Proteomes" id="UP000054721">
    <property type="component" value="Unassembled WGS sequence"/>
</dbReference>
<reference evidence="1 2" key="1">
    <citation type="submission" date="2015-05" db="EMBL/GenBank/DDBJ databases">
        <title>Evolution of Trichinella species and genotypes.</title>
        <authorList>
            <person name="Korhonen P.K."/>
            <person name="Edoardo P."/>
            <person name="Giuseppe L.R."/>
            <person name="Gasser R.B."/>
        </authorList>
    </citation>
    <scope>NUCLEOTIDE SEQUENCE [LARGE SCALE GENOMIC DNA]</scope>
    <source>
        <strain evidence="1">ISS10</strain>
    </source>
</reference>
<organism evidence="1 2">
    <name type="scientific">Trichinella nativa</name>
    <dbReference type="NCBI Taxonomy" id="6335"/>
    <lineage>
        <taxon>Eukaryota</taxon>
        <taxon>Metazoa</taxon>
        <taxon>Ecdysozoa</taxon>
        <taxon>Nematoda</taxon>
        <taxon>Enoplea</taxon>
        <taxon>Dorylaimia</taxon>
        <taxon>Trichinellida</taxon>
        <taxon>Trichinellidae</taxon>
        <taxon>Trichinella</taxon>
    </lineage>
</organism>
<sequence>MIINILTRISKSSQDSPIWRYIAYLSIASVK</sequence>
<keyword evidence="2" id="KW-1185">Reference proteome</keyword>
<protein>
    <submittedName>
        <fullName evidence="1">Uncharacterized protein</fullName>
    </submittedName>
</protein>
<dbReference type="EMBL" id="JYDW01001068">
    <property type="protein sequence ID" value="KRZ47256.1"/>
    <property type="molecule type" value="Genomic_DNA"/>
</dbReference>
<dbReference type="AlphaFoldDB" id="A0A0V1KJ32"/>
<evidence type="ECO:0000313" key="1">
    <source>
        <dbReference type="EMBL" id="KRZ47256.1"/>
    </source>
</evidence>